<dbReference type="GO" id="GO:0043161">
    <property type="term" value="P:proteasome-mediated ubiquitin-dependent protein catabolic process"/>
    <property type="evidence" value="ECO:0007669"/>
    <property type="project" value="TreeGrafter"/>
</dbReference>
<dbReference type="Gene3D" id="2.120.10.30">
    <property type="entry name" value="TolB, C-terminal domain"/>
    <property type="match status" value="1"/>
</dbReference>
<keyword evidence="11" id="KW-1185">Reference proteome</keyword>
<evidence type="ECO:0000256" key="6">
    <source>
        <dbReference type="ARBA" id="ARBA00022833"/>
    </source>
</evidence>
<reference evidence="10" key="2">
    <citation type="submission" date="2025-08" db="UniProtKB">
        <authorList>
            <consortium name="Ensembl"/>
        </authorList>
    </citation>
    <scope>IDENTIFICATION</scope>
</reference>
<evidence type="ECO:0000256" key="3">
    <source>
        <dbReference type="ARBA" id="ARBA00022723"/>
    </source>
</evidence>
<reference evidence="10 11" key="1">
    <citation type="journal article" date="2014" name="Nat. Genet.">
        <title>Whole-genome sequence of a flatfish provides insights into ZW sex chromosome evolution and adaptation to a benthic lifestyle.</title>
        <authorList>
            <person name="Chen S."/>
            <person name="Zhang G."/>
            <person name="Shao C."/>
            <person name="Huang Q."/>
            <person name="Liu G."/>
            <person name="Zhang P."/>
            <person name="Song W."/>
            <person name="An N."/>
            <person name="Chalopin D."/>
            <person name="Volff J.N."/>
            <person name="Hong Y."/>
            <person name="Li Q."/>
            <person name="Sha Z."/>
            <person name="Zhou H."/>
            <person name="Xie M."/>
            <person name="Yu Q."/>
            <person name="Liu Y."/>
            <person name="Xiang H."/>
            <person name="Wang N."/>
            <person name="Wu K."/>
            <person name="Yang C."/>
            <person name="Zhou Q."/>
            <person name="Liao X."/>
            <person name="Yang L."/>
            <person name="Hu Q."/>
            <person name="Zhang J."/>
            <person name="Meng L."/>
            <person name="Jin L."/>
            <person name="Tian Y."/>
            <person name="Lian J."/>
            <person name="Yang J."/>
            <person name="Miao G."/>
            <person name="Liu S."/>
            <person name="Liang Z."/>
            <person name="Yan F."/>
            <person name="Li Y."/>
            <person name="Sun B."/>
            <person name="Zhang H."/>
            <person name="Zhang J."/>
            <person name="Zhu Y."/>
            <person name="Du M."/>
            <person name="Zhao Y."/>
            <person name="Schartl M."/>
            <person name="Tang Q."/>
            <person name="Wang J."/>
        </authorList>
    </citation>
    <scope>NUCLEOTIDE SEQUENCE</scope>
</reference>
<proteinExistence type="predicted"/>
<keyword evidence="4" id="KW-0677">Repeat</keyword>
<evidence type="ECO:0000256" key="8">
    <source>
        <dbReference type="PROSITE-ProRule" id="PRU00504"/>
    </source>
</evidence>
<evidence type="ECO:0000259" key="9">
    <source>
        <dbReference type="PROSITE" id="PS50089"/>
    </source>
</evidence>
<dbReference type="OrthoDB" id="6105938at2759"/>
<dbReference type="InterPro" id="IPR001841">
    <property type="entry name" value="Znf_RING"/>
</dbReference>
<keyword evidence="3" id="KW-0479">Metal-binding</keyword>
<accession>A0A3P8UYE0</accession>
<comment type="catalytic activity">
    <reaction evidence="1">
        <text>S-ubiquitinyl-[E2 ubiquitin-conjugating enzyme]-L-cysteine + [acceptor protein]-L-lysine = [E2 ubiquitin-conjugating enzyme]-L-cysteine + N(6)-ubiquitinyl-[acceptor protein]-L-lysine.</text>
        <dbReference type="EC" id="2.3.2.27"/>
    </reaction>
</comment>
<dbReference type="GeneID" id="103388369"/>
<protein>
    <recommendedName>
        <fullName evidence="2">RING-type E3 ubiquitin transferase</fullName>
        <ecNumber evidence="2">2.3.2.27</ecNumber>
    </recommendedName>
</protein>
<dbReference type="Gene3D" id="3.30.40.10">
    <property type="entry name" value="Zinc/RING finger domain, C3HC4 (zinc finger)"/>
    <property type="match status" value="1"/>
</dbReference>
<dbReference type="InterPro" id="IPR001258">
    <property type="entry name" value="NHL_repeat"/>
</dbReference>
<evidence type="ECO:0000256" key="4">
    <source>
        <dbReference type="ARBA" id="ARBA00022737"/>
    </source>
</evidence>
<dbReference type="GO" id="GO:0008270">
    <property type="term" value="F:zinc ion binding"/>
    <property type="evidence" value="ECO:0007669"/>
    <property type="project" value="UniProtKB-KW"/>
</dbReference>
<reference evidence="10" key="3">
    <citation type="submission" date="2025-09" db="UniProtKB">
        <authorList>
            <consortium name="Ensembl"/>
        </authorList>
    </citation>
    <scope>IDENTIFICATION</scope>
</reference>
<dbReference type="SUPFAM" id="SSF101898">
    <property type="entry name" value="NHL repeat"/>
    <property type="match status" value="1"/>
</dbReference>
<dbReference type="PANTHER" id="PTHR24104:SF47">
    <property type="entry name" value="E3 UBIQUITIN-PROTEIN LIGASE NHLRC1"/>
    <property type="match status" value="1"/>
</dbReference>
<dbReference type="PANTHER" id="PTHR24104">
    <property type="entry name" value="E3 UBIQUITIN-PROTEIN LIGASE NHLRC1-RELATED"/>
    <property type="match status" value="1"/>
</dbReference>
<evidence type="ECO:0000256" key="1">
    <source>
        <dbReference type="ARBA" id="ARBA00000900"/>
    </source>
</evidence>
<dbReference type="SUPFAM" id="SSF57850">
    <property type="entry name" value="RING/U-box"/>
    <property type="match status" value="1"/>
</dbReference>
<dbReference type="InterPro" id="IPR050952">
    <property type="entry name" value="TRIM-NHL_E3_ligases"/>
</dbReference>
<dbReference type="CDD" id="cd16516">
    <property type="entry name" value="RING-HC_malin"/>
    <property type="match status" value="1"/>
</dbReference>
<keyword evidence="6" id="KW-0862">Zinc</keyword>
<sequence length="425" mass="46644">MATNPDPQQFQACLTPEGVLRDIQINLLECKVCFEKFCTQQRGRRPQNLSCGHVLCLECIKTLSHPLLKMLECPFCRQLCSADSTSHCQALCDLQELLLSWRPESSAHPHKAKQSVSLAAGINSTGLSFSAAFGSWGTLINPTGIAILGSAGTIFVVHGGEKRVLVFNTRGRELNSFGPSGKSSEEVCYPVDVAVTLSGYVVVTDAGDKSVKIFTYRGKHVLTVKESFQMPWGVDTDCSEHILVSDTLAGTLSHVRVDVGLGVVVDHRVPVSELQHPKAVACCQASGNMAVIEHCSDDDHQPVTHHHHHHHHTRLKVFSKDFHLLYETDSFRLTMQSTLRLRMSSVVFDGGDLLVADSTEGMIWSLRRLQDDLLLTPLVGDRLTRPVGLVSFNDTLLVLDAGDHTVKIYCPESDVGSKHPSFKSS</sequence>
<feature type="domain" description="RING-type" evidence="9">
    <location>
        <begin position="30"/>
        <end position="77"/>
    </location>
</feature>
<evidence type="ECO:0000313" key="10">
    <source>
        <dbReference type="Ensembl" id="ENSCSEP00000006834.1"/>
    </source>
</evidence>
<dbReference type="GO" id="GO:0000209">
    <property type="term" value="P:protein polyubiquitination"/>
    <property type="evidence" value="ECO:0007669"/>
    <property type="project" value="TreeGrafter"/>
</dbReference>
<dbReference type="GeneTree" id="ENSGT00730000111361"/>
<dbReference type="InterPro" id="IPR011042">
    <property type="entry name" value="6-blade_b-propeller_TolB-like"/>
</dbReference>
<dbReference type="Proteomes" id="UP000265120">
    <property type="component" value="Chromosome 13"/>
</dbReference>
<dbReference type="AlphaFoldDB" id="A0A3P8UYE0"/>
<dbReference type="OMA" id="HHAFGGW"/>
<dbReference type="PROSITE" id="PS50089">
    <property type="entry name" value="ZF_RING_2"/>
    <property type="match status" value="1"/>
</dbReference>
<keyword evidence="5 7" id="KW-0863">Zinc-finger</keyword>
<dbReference type="SMART" id="SM00184">
    <property type="entry name" value="RING"/>
    <property type="match status" value="1"/>
</dbReference>
<dbReference type="InterPro" id="IPR013083">
    <property type="entry name" value="Znf_RING/FYVE/PHD"/>
</dbReference>
<evidence type="ECO:0000313" key="11">
    <source>
        <dbReference type="Proteomes" id="UP000265120"/>
    </source>
</evidence>
<dbReference type="RefSeq" id="XP_008321534.1">
    <property type="nucleotide sequence ID" value="XM_008323312.3"/>
</dbReference>
<dbReference type="InterPro" id="IPR017907">
    <property type="entry name" value="Znf_RING_CS"/>
</dbReference>
<dbReference type="PROSITE" id="PS51125">
    <property type="entry name" value="NHL"/>
    <property type="match status" value="1"/>
</dbReference>
<dbReference type="Ensembl" id="ENSCSET00000006909.1">
    <property type="protein sequence ID" value="ENSCSEP00000006834.1"/>
    <property type="gene ID" value="ENSCSEG00000004422.1"/>
</dbReference>
<dbReference type="CDD" id="cd14961">
    <property type="entry name" value="NHL_TRIM32_like"/>
    <property type="match status" value="1"/>
</dbReference>
<dbReference type="EC" id="2.3.2.27" evidence="2"/>
<dbReference type="STRING" id="244447.ENSCSEP00000006834"/>
<dbReference type="InParanoid" id="A0A3P8UYE0"/>
<dbReference type="Pfam" id="PF14634">
    <property type="entry name" value="zf-RING_5"/>
    <property type="match status" value="1"/>
</dbReference>
<evidence type="ECO:0000256" key="7">
    <source>
        <dbReference type="PROSITE-ProRule" id="PRU00175"/>
    </source>
</evidence>
<organism evidence="10 11">
    <name type="scientific">Cynoglossus semilaevis</name>
    <name type="common">Tongue sole</name>
    <dbReference type="NCBI Taxonomy" id="244447"/>
    <lineage>
        <taxon>Eukaryota</taxon>
        <taxon>Metazoa</taxon>
        <taxon>Chordata</taxon>
        <taxon>Craniata</taxon>
        <taxon>Vertebrata</taxon>
        <taxon>Euteleostomi</taxon>
        <taxon>Actinopterygii</taxon>
        <taxon>Neopterygii</taxon>
        <taxon>Teleostei</taxon>
        <taxon>Neoteleostei</taxon>
        <taxon>Acanthomorphata</taxon>
        <taxon>Carangaria</taxon>
        <taxon>Pleuronectiformes</taxon>
        <taxon>Pleuronectoidei</taxon>
        <taxon>Cynoglossidae</taxon>
        <taxon>Cynoglossinae</taxon>
        <taxon>Cynoglossus</taxon>
    </lineage>
</organism>
<dbReference type="KEGG" id="csem:103388369"/>
<feature type="repeat" description="NHL" evidence="8">
    <location>
        <begin position="174"/>
        <end position="217"/>
    </location>
</feature>
<name>A0A3P8UYE0_CYNSE</name>
<evidence type="ECO:0000256" key="5">
    <source>
        <dbReference type="ARBA" id="ARBA00022771"/>
    </source>
</evidence>
<dbReference type="PROSITE" id="PS00518">
    <property type="entry name" value="ZF_RING_1"/>
    <property type="match status" value="1"/>
</dbReference>
<dbReference type="GO" id="GO:0061630">
    <property type="term" value="F:ubiquitin protein ligase activity"/>
    <property type="evidence" value="ECO:0007669"/>
    <property type="project" value="UniProtKB-EC"/>
</dbReference>
<evidence type="ECO:0000256" key="2">
    <source>
        <dbReference type="ARBA" id="ARBA00012483"/>
    </source>
</evidence>